<name>A0AAD1MW66_9MYCO</name>
<evidence type="ECO:0000313" key="2">
    <source>
        <dbReference type="EMBL" id="BBY18162.1"/>
    </source>
</evidence>
<proteinExistence type="predicted"/>
<protein>
    <submittedName>
        <fullName evidence="2">Uncharacterized protein</fullName>
    </submittedName>
</protein>
<dbReference type="RefSeq" id="WP_179965493.1">
    <property type="nucleotide sequence ID" value="NZ_AP022586.1"/>
</dbReference>
<sequence>MVTHPDGEVVSRRTVCIGVGFTLVVLVAGLLWAKWTPYLGKALAAAQTHHWPGSDILGAGGVRAGGWSRPHWPAALTLLS</sequence>
<gene>
    <name evidence="2" type="ORF">MLIT_37540</name>
</gene>
<dbReference type="AlphaFoldDB" id="A0AAD1MW66"/>
<accession>A0AAD1MW66</accession>
<keyword evidence="1" id="KW-1133">Transmembrane helix</keyword>
<keyword evidence="3" id="KW-1185">Reference proteome</keyword>
<evidence type="ECO:0000256" key="1">
    <source>
        <dbReference type="SAM" id="Phobius"/>
    </source>
</evidence>
<keyword evidence="1" id="KW-0472">Membrane</keyword>
<organism evidence="2 3">
    <name type="scientific">Mycolicibacterium litorale</name>
    <dbReference type="NCBI Taxonomy" id="758802"/>
    <lineage>
        <taxon>Bacteria</taxon>
        <taxon>Bacillati</taxon>
        <taxon>Actinomycetota</taxon>
        <taxon>Actinomycetes</taxon>
        <taxon>Mycobacteriales</taxon>
        <taxon>Mycobacteriaceae</taxon>
        <taxon>Mycolicibacterium</taxon>
    </lineage>
</organism>
<evidence type="ECO:0000313" key="3">
    <source>
        <dbReference type="Proteomes" id="UP000466607"/>
    </source>
</evidence>
<dbReference type="EMBL" id="AP022586">
    <property type="protein sequence ID" value="BBY18162.1"/>
    <property type="molecule type" value="Genomic_DNA"/>
</dbReference>
<dbReference type="Proteomes" id="UP000466607">
    <property type="component" value="Chromosome"/>
</dbReference>
<keyword evidence="1" id="KW-0812">Transmembrane</keyword>
<feature type="transmembrane region" description="Helical" evidence="1">
    <location>
        <begin position="12"/>
        <end position="33"/>
    </location>
</feature>
<reference evidence="2 3" key="1">
    <citation type="journal article" date="2019" name="Emerg. Microbes Infect.">
        <title>Comprehensive subspecies identification of 175 nontuberculous mycobacteria species based on 7547 genomic profiles.</title>
        <authorList>
            <person name="Matsumoto Y."/>
            <person name="Kinjo T."/>
            <person name="Motooka D."/>
            <person name="Nabeya D."/>
            <person name="Jung N."/>
            <person name="Uechi K."/>
            <person name="Horii T."/>
            <person name="Iida T."/>
            <person name="Fujita J."/>
            <person name="Nakamura S."/>
        </authorList>
    </citation>
    <scope>NUCLEOTIDE SEQUENCE [LARGE SCALE GENOMIC DNA]</scope>
    <source>
        <strain evidence="2 3">JCM 17423</strain>
    </source>
</reference>